<evidence type="ECO:0000256" key="5">
    <source>
        <dbReference type="ARBA" id="ARBA00022679"/>
    </source>
</evidence>
<dbReference type="EMBL" id="DS989740">
    <property type="protein sequence ID" value="EEA08519.1"/>
    <property type="molecule type" value="Genomic_DNA"/>
</dbReference>
<keyword evidence="11 13" id="KW-0539">Nucleus</keyword>
<comment type="similarity">
    <text evidence="1 13">Belongs to the reverse transcriptase family. Telomerase subfamily.</text>
</comment>
<dbReference type="EC" id="2.7.7.49" evidence="2 13"/>
<dbReference type="Pfam" id="PF12009">
    <property type="entry name" value="Telomerase_RBD"/>
    <property type="match status" value="1"/>
</dbReference>
<evidence type="ECO:0000313" key="15">
    <source>
        <dbReference type="EMBL" id="EEA08519.1"/>
    </source>
</evidence>
<organism evidence="15 16">
    <name type="scientific">Cryptosporidium muris (strain RN66)</name>
    <dbReference type="NCBI Taxonomy" id="441375"/>
    <lineage>
        <taxon>Eukaryota</taxon>
        <taxon>Sar</taxon>
        <taxon>Alveolata</taxon>
        <taxon>Apicomplexa</taxon>
        <taxon>Conoidasida</taxon>
        <taxon>Coccidia</taxon>
        <taxon>Eucoccidiorida</taxon>
        <taxon>Eimeriorina</taxon>
        <taxon>Cryptosporidiidae</taxon>
        <taxon>Cryptosporidium</taxon>
    </lineage>
</organism>
<keyword evidence="10 13" id="KW-0695">RNA-directed DNA polymerase</keyword>
<keyword evidence="7 13" id="KW-0479">Metal-binding</keyword>
<dbReference type="PANTHER" id="PTHR12066:SF0">
    <property type="entry name" value="TELOMERASE REVERSE TRANSCRIPTASE"/>
    <property type="match status" value="1"/>
</dbReference>
<evidence type="ECO:0000259" key="14">
    <source>
        <dbReference type="PROSITE" id="PS50878"/>
    </source>
</evidence>
<gene>
    <name evidence="15" type="ORF">CMU_003490</name>
</gene>
<keyword evidence="5 13" id="KW-0808">Transferase</keyword>
<keyword evidence="8 13" id="KW-0460">Magnesium</keyword>
<evidence type="ECO:0000256" key="4">
    <source>
        <dbReference type="ARBA" id="ARBA00022454"/>
    </source>
</evidence>
<dbReference type="OMA" id="HHISIMD"/>
<keyword evidence="16" id="KW-1185">Reference proteome</keyword>
<comment type="function">
    <text evidence="13">Telomerase is a ribonucleoprotein enzyme essential for the replication of chromosome termini in most eukaryotes. It elongates telomeres. It is a reverse transcriptase that adds simple sequence repeats to chromosome ends by copying a template sequence within the RNA component of the enzyme.</text>
</comment>
<dbReference type="Proteomes" id="UP000001460">
    <property type="component" value="Unassembled WGS sequence"/>
</dbReference>
<keyword evidence="9 13" id="KW-0779">Telomere</keyword>
<dbReference type="OrthoDB" id="289721at2759"/>
<dbReference type="eggNOG" id="ENOG502RSUU">
    <property type="taxonomic scope" value="Eukaryota"/>
</dbReference>
<dbReference type="InterPro" id="IPR000477">
    <property type="entry name" value="RT_dom"/>
</dbReference>
<evidence type="ECO:0000256" key="1">
    <source>
        <dbReference type="ARBA" id="ARBA00008001"/>
    </source>
</evidence>
<dbReference type="GO" id="GO:0042162">
    <property type="term" value="F:telomeric DNA binding"/>
    <property type="evidence" value="ECO:0007669"/>
    <property type="project" value="TreeGrafter"/>
</dbReference>
<dbReference type="GO" id="GO:0003720">
    <property type="term" value="F:telomerase activity"/>
    <property type="evidence" value="ECO:0007669"/>
    <property type="project" value="InterPro"/>
</dbReference>
<feature type="domain" description="Reverse transcriptase" evidence="14">
    <location>
        <begin position="726"/>
        <end position="1268"/>
    </location>
</feature>
<evidence type="ECO:0000256" key="3">
    <source>
        <dbReference type="ARBA" id="ARBA00016182"/>
    </source>
</evidence>
<dbReference type="RefSeq" id="XP_002142868.1">
    <property type="nucleotide sequence ID" value="XM_002142832.1"/>
</dbReference>
<dbReference type="PROSITE" id="PS50878">
    <property type="entry name" value="RT_POL"/>
    <property type="match status" value="1"/>
</dbReference>
<dbReference type="VEuPathDB" id="CryptoDB:CMU_003490"/>
<dbReference type="PANTHER" id="PTHR12066">
    <property type="entry name" value="TELOMERASE REVERSE TRANSCRIPTASE"/>
    <property type="match status" value="1"/>
</dbReference>
<dbReference type="InterPro" id="IPR003545">
    <property type="entry name" value="Telomerase_RT"/>
</dbReference>
<evidence type="ECO:0000313" key="16">
    <source>
        <dbReference type="Proteomes" id="UP000001460"/>
    </source>
</evidence>
<comment type="catalytic activity">
    <reaction evidence="12 13">
        <text>DNA(n) + a 2'-deoxyribonucleoside 5'-triphosphate = DNA(n+1) + diphosphate</text>
        <dbReference type="Rhea" id="RHEA:22508"/>
        <dbReference type="Rhea" id="RHEA-COMP:17339"/>
        <dbReference type="Rhea" id="RHEA-COMP:17340"/>
        <dbReference type="ChEBI" id="CHEBI:33019"/>
        <dbReference type="ChEBI" id="CHEBI:61560"/>
        <dbReference type="ChEBI" id="CHEBI:173112"/>
        <dbReference type="EC" id="2.7.7.49"/>
    </reaction>
</comment>
<evidence type="ECO:0000256" key="13">
    <source>
        <dbReference type="RuleBase" id="RU365061"/>
    </source>
</evidence>
<dbReference type="GO" id="GO:0000781">
    <property type="term" value="C:chromosome, telomeric region"/>
    <property type="evidence" value="ECO:0007669"/>
    <property type="project" value="UniProtKB-SubCell"/>
</dbReference>
<dbReference type="GeneID" id="6997965"/>
<evidence type="ECO:0000256" key="6">
    <source>
        <dbReference type="ARBA" id="ARBA00022695"/>
    </source>
</evidence>
<dbReference type="GO" id="GO:0000333">
    <property type="term" value="C:telomerase catalytic core complex"/>
    <property type="evidence" value="ECO:0007669"/>
    <property type="project" value="TreeGrafter"/>
</dbReference>
<dbReference type="SMART" id="SM00975">
    <property type="entry name" value="Telomerase_RBD"/>
    <property type="match status" value="1"/>
</dbReference>
<comment type="subcellular location">
    <subcellularLocation>
        <location evidence="13">Nucleus</location>
    </subcellularLocation>
    <subcellularLocation>
        <location evidence="13">Chromosome</location>
        <location evidence="13">Telomere</location>
    </subcellularLocation>
</comment>
<dbReference type="STRING" id="441375.B6AJX8"/>
<dbReference type="GO" id="GO:0070034">
    <property type="term" value="F:telomerase RNA binding"/>
    <property type="evidence" value="ECO:0007669"/>
    <property type="project" value="TreeGrafter"/>
</dbReference>
<protein>
    <recommendedName>
        <fullName evidence="3 13">Telomerase reverse transcriptase</fullName>
        <ecNumber evidence="2 13">2.7.7.49</ecNumber>
    </recommendedName>
    <alternativeName>
        <fullName evidence="13">Telomerase catalytic subunit</fullName>
    </alternativeName>
</protein>
<dbReference type="Gene3D" id="3.30.70.2630">
    <property type="match status" value="1"/>
</dbReference>
<dbReference type="InterPro" id="IPR021891">
    <property type="entry name" value="Telomerase_RBD"/>
</dbReference>
<name>B6AJX8_CRYMR</name>
<proteinExistence type="inferred from homology"/>
<evidence type="ECO:0000256" key="10">
    <source>
        <dbReference type="ARBA" id="ARBA00022918"/>
    </source>
</evidence>
<reference evidence="15" key="1">
    <citation type="submission" date="2008-06" db="EMBL/GenBank/DDBJ databases">
        <authorList>
            <person name="Lorenzi H."/>
            <person name="Inman J."/>
            <person name="Miller J."/>
            <person name="Schobel S."/>
            <person name="Amedeo P."/>
            <person name="Caler E.V."/>
            <person name="da Silva J."/>
        </authorList>
    </citation>
    <scope>NUCLEOTIDE SEQUENCE [LARGE SCALE GENOMIC DNA]</scope>
    <source>
        <strain evidence="15">RN66</strain>
    </source>
</reference>
<dbReference type="GO" id="GO:0046872">
    <property type="term" value="F:metal ion binding"/>
    <property type="evidence" value="ECO:0007669"/>
    <property type="project" value="UniProtKB-KW"/>
</dbReference>
<evidence type="ECO:0000256" key="9">
    <source>
        <dbReference type="ARBA" id="ARBA00022895"/>
    </source>
</evidence>
<evidence type="ECO:0000256" key="11">
    <source>
        <dbReference type="ARBA" id="ARBA00023242"/>
    </source>
</evidence>
<keyword evidence="6 13" id="KW-0548">Nucleotidyltransferase</keyword>
<evidence type="ECO:0000256" key="8">
    <source>
        <dbReference type="ARBA" id="ARBA00022842"/>
    </source>
</evidence>
<evidence type="ECO:0000256" key="12">
    <source>
        <dbReference type="ARBA" id="ARBA00048173"/>
    </source>
</evidence>
<dbReference type="GO" id="GO:0007004">
    <property type="term" value="P:telomere maintenance via telomerase"/>
    <property type="evidence" value="ECO:0007669"/>
    <property type="project" value="TreeGrafter"/>
</dbReference>
<dbReference type="Gene3D" id="1.10.132.70">
    <property type="match status" value="1"/>
</dbReference>
<keyword evidence="4 13" id="KW-0158">Chromosome</keyword>
<evidence type="ECO:0000256" key="7">
    <source>
        <dbReference type="ARBA" id="ARBA00022723"/>
    </source>
</evidence>
<sequence length="1365" mass="159551">MKNIRNLLATLIKSNVYTLREYCEKFINFDTTFGVNNWINLEDQLEPLDEDLYKLINSSIIVIDPLIPNNLKGGFNKISQLFTYNETEGIIKHPFIRVYSRSENVNINSKTVPLSILTVLKWATLLVLHYFKNPVIHYLKNSKKIPVLFSKDLNNLYYLDWNYILYSISSYNKLKYISEENFELILCYFFPNLKRSLIVDSYQKFSLASPLDELSYIPLIDQISDEITWQKLLDRIGPISMIYILVCCILYRKVSIDKKSKSHNSKAFSQYIQCSGRLLTNDYIDELRLLNKVGVNPNLLSEKQEIREVSINRKLRIRKSIENKNNGIFNSNMSIFSIEIPIQCNMMYNNQYPRKGGLPCQSLLRLLPPNEIGARILLKFVLYSDYLLSEYDHNNTMNILNEYIAKKNIRVRCFIASNLLDSFQKLLENSRDISTLRLLAQICPISSEISKLKLSNIAKLPVSEYETSNTNVIKFLRYILKMIVPRELFGTKSNFKYFLNKKLPVIVNLHSRETLKVHQIMSKIKISNWVRRIYTKYEEKIKKNIQDNKKGNNQYKKRYRSMVTIAKRYLARIIYFIITSIIVPIIRRHFYVTDIEGSSKLCYFRYPTWIKIVRIADLHFKKSSMIESEDNCNYSEIDISCVDNIPRLRWIPKIRGLRPILNLSRAGSGIYLLKNLNETNLEDNKKQNNNGNFSFSPWIGGDTPVSWMSSNNRWRSQNYENFQIKSNKSNQYTYSNTNNNKWRPSSNNTVDLLRPSANNVLFYIARIIRTYLLYEINSNYSFHSPTFNLLGCSIIRYSDIHKCIKHWWKYNVNKGLINNITTSLNLYKFNYNLLPKVYMVKADLNNCYENINQNKIIEILEGISLPTEIPLITIYNRILSQTYTLPPFENISTGIIGINENSKPYFLTSKGKLKTVPVIEYEEYNSRCNQKSSENNLENYKYNKGSNSLNKNSLHHVISQNIFIPTISILGCGKCGFLTDLSSTRTIKWSDAIKLLKIHLSYNLMKLRTSTRKWRIKGRKKASIRHVVQQNRGIPQGSVLSHLLCSLYYGRLDNQMDVLKLLNIHYNNELNSTSKVETLSISNNKRMLADNYLEENNQHSFQVEYNYNQDNKIKRIKKSAISLDTNFRTDERNIESIYNKENIPNEANLAIGFDELQFTKILEQNKSTLNNYREKDKKFEDKCGDLVINNEDYIYKTKSSPNLLLRWVDDFLFLSTNKSSALEFLDILCNKHTWGSNLTEDKITTNFKWKENTESEICDSVTWAGMKFSSDPNGLECMPLPWKSVHHISIMDTISLVIINSNSKNKWKNILINPLSQKGKYMWSVVGVRIMAYLDMRIRNGLNFDIELNAKDTVSLQLILMINYL</sequence>
<accession>B6AJX8</accession>
<evidence type="ECO:0000256" key="2">
    <source>
        <dbReference type="ARBA" id="ARBA00012493"/>
    </source>
</evidence>